<dbReference type="EMBL" id="SRLO01000607">
    <property type="protein sequence ID" value="TNN50734.1"/>
    <property type="molecule type" value="Genomic_DNA"/>
</dbReference>
<protein>
    <submittedName>
        <fullName evidence="2">Uncharacterized protein</fullName>
    </submittedName>
</protein>
<accession>A0A4Z2GDE0</accession>
<keyword evidence="3" id="KW-1185">Reference proteome</keyword>
<feature type="region of interest" description="Disordered" evidence="1">
    <location>
        <begin position="1"/>
        <end position="28"/>
    </location>
</feature>
<dbReference type="Proteomes" id="UP000314294">
    <property type="component" value="Unassembled WGS sequence"/>
</dbReference>
<name>A0A4Z2GDE0_9TELE</name>
<organism evidence="2 3">
    <name type="scientific">Liparis tanakae</name>
    <name type="common">Tanaka's snailfish</name>
    <dbReference type="NCBI Taxonomy" id="230148"/>
    <lineage>
        <taxon>Eukaryota</taxon>
        <taxon>Metazoa</taxon>
        <taxon>Chordata</taxon>
        <taxon>Craniata</taxon>
        <taxon>Vertebrata</taxon>
        <taxon>Euteleostomi</taxon>
        <taxon>Actinopterygii</taxon>
        <taxon>Neopterygii</taxon>
        <taxon>Teleostei</taxon>
        <taxon>Neoteleostei</taxon>
        <taxon>Acanthomorphata</taxon>
        <taxon>Eupercaria</taxon>
        <taxon>Perciformes</taxon>
        <taxon>Cottioidei</taxon>
        <taxon>Cottales</taxon>
        <taxon>Liparidae</taxon>
        <taxon>Liparis</taxon>
    </lineage>
</organism>
<reference evidence="2 3" key="1">
    <citation type="submission" date="2019-03" db="EMBL/GenBank/DDBJ databases">
        <title>First draft genome of Liparis tanakae, snailfish: a comprehensive survey of snailfish specific genes.</title>
        <authorList>
            <person name="Kim W."/>
            <person name="Song I."/>
            <person name="Jeong J.-H."/>
            <person name="Kim D."/>
            <person name="Kim S."/>
            <person name="Ryu S."/>
            <person name="Song J.Y."/>
            <person name="Lee S.K."/>
        </authorList>
    </citation>
    <scope>NUCLEOTIDE SEQUENCE [LARGE SCALE GENOMIC DNA]</scope>
    <source>
        <tissue evidence="2">Muscle</tissue>
    </source>
</reference>
<sequence length="97" mass="10265">MEPNWLGAGRIDSAPGSRSARPAPSRLGGGEMEVAASALEVTEVTAGSASRFRSCIKPSKVKGLQGNISEALAQRNEDGRERGPRRRMDAEGGDAKW</sequence>
<comment type="caution">
    <text evidence="2">The sequence shown here is derived from an EMBL/GenBank/DDBJ whole genome shotgun (WGS) entry which is preliminary data.</text>
</comment>
<evidence type="ECO:0000313" key="2">
    <source>
        <dbReference type="EMBL" id="TNN50734.1"/>
    </source>
</evidence>
<feature type="compositionally biased region" description="Basic and acidic residues" evidence="1">
    <location>
        <begin position="75"/>
        <end position="97"/>
    </location>
</feature>
<feature type="region of interest" description="Disordered" evidence="1">
    <location>
        <begin position="70"/>
        <end position="97"/>
    </location>
</feature>
<dbReference type="AlphaFoldDB" id="A0A4Z2GDE0"/>
<gene>
    <name evidence="2" type="ORF">EYF80_039055</name>
</gene>
<evidence type="ECO:0000256" key="1">
    <source>
        <dbReference type="SAM" id="MobiDB-lite"/>
    </source>
</evidence>
<proteinExistence type="predicted"/>
<evidence type="ECO:0000313" key="3">
    <source>
        <dbReference type="Proteomes" id="UP000314294"/>
    </source>
</evidence>